<evidence type="ECO:0000313" key="2">
    <source>
        <dbReference type="EMBL" id="KAK2711349.1"/>
    </source>
</evidence>
<keyword evidence="3" id="KW-1185">Reference proteome</keyword>
<feature type="region of interest" description="Disordered" evidence="1">
    <location>
        <begin position="87"/>
        <end position="181"/>
    </location>
</feature>
<evidence type="ECO:0000256" key="1">
    <source>
        <dbReference type="SAM" id="MobiDB-lite"/>
    </source>
</evidence>
<accession>A0AA88HJ95</accession>
<organism evidence="2 3">
    <name type="scientific">Artemia franciscana</name>
    <name type="common">Brine shrimp</name>
    <name type="synonym">Artemia sanfranciscana</name>
    <dbReference type="NCBI Taxonomy" id="6661"/>
    <lineage>
        <taxon>Eukaryota</taxon>
        <taxon>Metazoa</taxon>
        <taxon>Ecdysozoa</taxon>
        <taxon>Arthropoda</taxon>
        <taxon>Crustacea</taxon>
        <taxon>Branchiopoda</taxon>
        <taxon>Anostraca</taxon>
        <taxon>Artemiidae</taxon>
        <taxon>Artemia</taxon>
    </lineage>
</organism>
<dbReference type="EMBL" id="JAVRJZ010000016">
    <property type="protein sequence ID" value="KAK2711349.1"/>
    <property type="molecule type" value="Genomic_DNA"/>
</dbReference>
<sequence length="191" mass="21024">MSEDSKKKQQSIDDFFLKTSTRPGPQPQYLKLLKQLMSILDAVPVEPWEKSLVKNKNEILSVTNKAIPLAVHSTKGKKFRFMAEGIGDDSDFESSSSESDNEAGELFAGTVDVADKRGGDTKHKRKKAGPKQREVEGVADTSDTGSSSSESELEELVIGTVGDVDKRKTGAGSKRKRTQVAPKRRSFVCFW</sequence>
<dbReference type="AlphaFoldDB" id="A0AA88HJ95"/>
<reference evidence="2" key="1">
    <citation type="submission" date="2023-07" db="EMBL/GenBank/DDBJ databases">
        <title>Chromosome-level genome assembly of Artemia franciscana.</title>
        <authorList>
            <person name="Jo E."/>
        </authorList>
    </citation>
    <scope>NUCLEOTIDE SEQUENCE</scope>
    <source>
        <tissue evidence="2">Whole body</tissue>
    </source>
</reference>
<proteinExistence type="predicted"/>
<protein>
    <submittedName>
        <fullName evidence="2">Uncharacterized protein</fullName>
    </submittedName>
</protein>
<evidence type="ECO:0000313" key="3">
    <source>
        <dbReference type="Proteomes" id="UP001187531"/>
    </source>
</evidence>
<gene>
    <name evidence="2" type="ORF">QYM36_012511</name>
</gene>
<feature type="region of interest" description="Disordered" evidence="1">
    <location>
        <begin position="1"/>
        <end position="25"/>
    </location>
</feature>
<comment type="caution">
    <text evidence="2">The sequence shown here is derived from an EMBL/GenBank/DDBJ whole genome shotgun (WGS) entry which is preliminary data.</text>
</comment>
<feature type="compositionally biased region" description="Basic and acidic residues" evidence="1">
    <location>
        <begin position="1"/>
        <end position="11"/>
    </location>
</feature>
<dbReference type="Proteomes" id="UP001187531">
    <property type="component" value="Unassembled WGS sequence"/>
</dbReference>
<name>A0AA88HJ95_ARTSF</name>